<accession>A0A0N1IY66</accession>
<gene>
    <name evidence="1" type="ORF">I602_1754</name>
</gene>
<sequence>MLVVKILLIYLKINRIAFLFPKKESFFEVVIKTSFGYEVCNKTTFY</sequence>
<evidence type="ECO:0000313" key="2">
    <source>
        <dbReference type="Proteomes" id="UP000037716"/>
    </source>
</evidence>
<comment type="caution">
    <text evidence="1">The sequence shown here is derived from an EMBL/GenBank/DDBJ whole genome shotgun (WGS) entry which is preliminary data.</text>
</comment>
<organism evidence="1 2">
    <name type="scientific">Polaribacter dokdonensis DSW-5</name>
    <dbReference type="NCBI Taxonomy" id="1300348"/>
    <lineage>
        <taxon>Bacteria</taxon>
        <taxon>Pseudomonadati</taxon>
        <taxon>Bacteroidota</taxon>
        <taxon>Flavobacteriia</taxon>
        <taxon>Flavobacteriales</taxon>
        <taxon>Flavobacteriaceae</taxon>
    </lineage>
</organism>
<dbReference type="AlphaFoldDB" id="A0A0N1IY66"/>
<dbReference type="PATRIC" id="fig|1300348.6.peg.1753"/>
<dbReference type="Proteomes" id="UP000037716">
    <property type="component" value="Unassembled WGS sequence"/>
</dbReference>
<reference evidence="1 2" key="1">
    <citation type="submission" date="2015-07" db="EMBL/GenBank/DDBJ databases">
        <title>Genome of Polaribacter dokdonenesis DSW-5, isolated from seawater off Dokdo in Korea.</title>
        <authorList>
            <person name="Yoon K."/>
            <person name="Song J.Y."/>
            <person name="Kim J.F."/>
        </authorList>
    </citation>
    <scope>NUCLEOTIDE SEQUENCE [LARGE SCALE GENOMIC DNA]</scope>
    <source>
        <strain evidence="1 2">DSW-5</strain>
    </source>
</reference>
<dbReference type="EMBL" id="LGBR01000001">
    <property type="protein sequence ID" value="KOY52194.1"/>
    <property type="molecule type" value="Genomic_DNA"/>
</dbReference>
<evidence type="ECO:0000313" key="1">
    <source>
        <dbReference type="EMBL" id="KOY52194.1"/>
    </source>
</evidence>
<proteinExistence type="predicted"/>
<name>A0A0N1IY66_9FLAO</name>
<protein>
    <submittedName>
        <fullName evidence="1">Uncharacterized protein</fullName>
    </submittedName>
</protein>